<feature type="transmembrane region" description="Helical" evidence="8">
    <location>
        <begin position="230"/>
        <end position="254"/>
    </location>
</feature>
<comment type="similarity">
    <text evidence="2">Belongs to the autoinducer-2 exporter (AI-2E) (TC 2.A.86) family.</text>
</comment>
<comment type="caution">
    <text evidence="9">The sequence shown here is derived from an EMBL/GenBank/DDBJ whole genome shotgun (WGS) entry which is preliminary data.</text>
</comment>
<evidence type="ECO:0000256" key="4">
    <source>
        <dbReference type="ARBA" id="ARBA00022475"/>
    </source>
</evidence>
<comment type="subcellular location">
    <subcellularLocation>
        <location evidence="1">Cell membrane</location>
        <topology evidence="1">Multi-pass membrane protein</topology>
    </subcellularLocation>
</comment>
<organism evidence="9 10">
    <name type="scientific">Rhodocytophaga aerolata</name>
    <dbReference type="NCBI Taxonomy" id="455078"/>
    <lineage>
        <taxon>Bacteria</taxon>
        <taxon>Pseudomonadati</taxon>
        <taxon>Bacteroidota</taxon>
        <taxon>Cytophagia</taxon>
        <taxon>Cytophagales</taxon>
        <taxon>Rhodocytophagaceae</taxon>
        <taxon>Rhodocytophaga</taxon>
    </lineage>
</organism>
<protein>
    <submittedName>
        <fullName evidence="9">AI-2E family transporter</fullName>
    </submittedName>
</protein>
<dbReference type="Proteomes" id="UP001168528">
    <property type="component" value="Unassembled WGS sequence"/>
</dbReference>
<dbReference type="RefSeq" id="WP_302038251.1">
    <property type="nucleotide sequence ID" value="NZ_JAUKPO010000007.1"/>
</dbReference>
<feature type="transmembrane region" description="Helical" evidence="8">
    <location>
        <begin position="299"/>
        <end position="317"/>
    </location>
</feature>
<keyword evidence="5 8" id="KW-0812">Transmembrane</keyword>
<keyword evidence="6 8" id="KW-1133">Transmembrane helix</keyword>
<feature type="transmembrane region" description="Helical" evidence="8">
    <location>
        <begin position="260"/>
        <end position="287"/>
    </location>
</feature>
<keyword evidence="10" id="KW-1185">Reference proteome</keyword>
<keyword evidence="7 8" id="KW-0472">Membrane</keyword>
<dbReference type="PANTHER" id="PTHR21716">
    <property type="entry name" value="TRANSMEMBRANE PROTEIN"/>
    <property type="match status" value="1"/>
</dbReference>
<feature type="transmembrane region" description="Helical" evidence="8">
    <location>
        <begin position="167"/>
        <end position="195"/>
    </location>
</feature>
<reference evidence="9" key="1">
    <citation type="submission" date="2023-07" db="EMBL/GenBank/DDBJ databases">
        <title>The genome sequence of Rhodocytophaga aerolata KACC 12507.</title>
        <authorList>
            <person name="Zhang X."/>
        </authorList>
    </citation>
    <scope>NUCLEOTIDE SEQUENCE</scope>
    <source>
        <strain evidence="9">KACC 12507</strain>
    </source>
</reference>
<dbReference type="InterPro" id="IPR002549">
    <property type="entry name" value="AI-2E-like"/>
</dbReference>
<dbReference type="Pfam" id="PF01594">
    <property type="entry name" value="AI-2E_transport"/>
    <property type="match status" value="1"/>
</dbReference>
<evidence type="ECO:0000256" key="6">
    <source>
        <dbReference type="ARBA" id="ARBA00022989"/>
    </source>
</evidence>
<keyword evidence="3" id="KW-0813">Transport</keyword>
<dbReference type="EMBL" id="JAUKPO010000007">
    <property type="protein sequence ID" value="MDO1447447.1"/>
    <property type="molecule type" value="Genomic_DNA"/>
</dbReference>
<proteinExistence type="inferred from homology"/>
<evidence type="ECO:0000256" key="3">
    <source>
        <dbReference type="ARBA" id="ARBA00022448"/>
    </source>
</evidence>
<accession>A0ABT8R9K6</accession>
<evidence type="ECO:0000313" key="9">
    <source>
        <dbReference type="EMBL" id="MDO1447447.1"/>
    </source>
</evidence>
<feature type="transmembrane region" description="Helical" evidence="8">
    <location>
        <begin position="80"/>
        <end position="102"/>
    </location>
</feature>
<evidence type="ECO:0000313" key="10">
    <source>
        <dbReference type="Proteomes" id="UP001168528"/>
    </source>
</evidence>
<feature type="transmembrane region" description="Helical" evidence="8">
    <location>
        <begin position="27"/>
        <end position="60"/>
    </location>
</feature>
<evidence type="ECO:0000256" key="8">
    <source>
        <dbReference type="SAM" id="Phobius"/>
    </source>
</evidence>
<evidence type="ECO:0000256" key="7">
    <source>
        <dbReference type="ARBA" id="ARBA00023136"/>
    </source>
</evidence>
<feature type="transmembrane region" description="Helical" evidence="8">
    <location>
        <begin position="337"/>
        <end position="363"/>
    </location>
</feature>
<name>A0ABT8R9K6_9BACT</name>
<dbReference type="PANTHER" id="PTHR21716:SF53">
    <property type="entry name" value="PERMEASE PERM-RELATED"/>
    <property type="match status" value="1"/>
</dbReference>
<evidence type="ECO:0000256" key="1">
    <source>
        <dbReference type="ARBA" id="ARBA00004651"/>
    </source>
</evidence>
<gene>
    <name evidence="9" type="ORF">Q0590_14355</name>
</gene>
<keyword evidence="4" id="KW-1003">Cell membrane</keyword>
<evidence type="ECO:0000256" key="5">
    <source>
        <dbReference type="ARBA" id="ARBA00022692"/>
    </source>
</evidence>
<evidence type="ECO:0000256" key="2">
    <source>
        <dbReference type="ARBA" id="ARBA00009773"/>
    </source>
</evidence>
<sequence>MRGLSEAAGYPGLYFFMHIKKQYISIAYIALITLIVVGLSWLFSTILLYFVISLIFSSLLRPVTDYLSEIYFMQMKLPRVLAVIVSFIILISILTLFVLLFIPLISEQIRILSSLDLEKLMGYLSNTLGSLEAFLIRVLHLEKEPGFLSEALQENLFAFLERLEVSYIINFTIQFSTAFFVAVLAVIFITFFLLYERGLLRRNIIQLIPNKYFELTITALHKVEKLLSNYLLGLSLQIFSIFSLTALGLTMVGINYALTIALFAALVNVVPYIGPVIGSVFAIVIGLSTTQLPDIPDASLFALIKILAVFTVVHLIDNLISQPLIFSKSVKAHPLEIFVAIFAGATIGGPVGMIAAIPVYTIVRVSVMEFRKGYKQYRVFKE</sequence>